<keyword evidence="1" id="KW-0472">Membrane</keyword>
<organism evidence="3 4">
    <name type="scientific">Tenacibaculum jejuense</name>
    <dbReference type="NCBI Taxonomy" id="584609"/>
    <lineage>
        <taxon>Bacteria</taxon>
        <taxon>Pseudomonadati</taxon>
        <taxon>Bacteroidota</taxon>
        <taxon>Flavobacteriia</taxon>
        <taxon>Flavobacteriales</taxon>
        <taxon>Flavobacteriaceae</taxon>
        <taxon>Tenacibaculum</taxon>
    </lineage>
</organism>
<dbReference type="KEGG" id="tje:TJEJU_1522"/>
<keyword evidence="1" id="KW-1133">Transmembrane helix</keyword>
<dbReference type="InterPro" id="IPR022742">
    <property type="entry name" value="Hydrolase_4"/>
</dbReference>
<evidence type="ECO:0000313" key="4">
    <source>
        <dbReference type="Proteomes" id="UP000215214"/>
    </source>
</evidence>
<dbReference type="InterPro" id="IPR029058">
    <property type="entry name" value="AB_hydrolase_fold"/>
</dbReference>
<protein>
    <recommendedName>
        <fullName evidence="2">Serine aminopeptidase S33 domain-containing protein</fullName>
    </recommendedName>
</protein>
<dbReference type="PANTHER" id="PTHR12277">
    <property type="entry name" value="ALPHA/BETA HYDROLASE DOMAIN-CONTAINING PROTEIN"/>
    <property type="match status" value="1"/>
</dbReference>
<dbReference type="Gene3D" id="3.40.50.1820">
    <property type="entry name" value="alpha/beta hydrolase"/>
    <property type="match status" value="1"/>
</dbReference>
<dbReference type="SUPFAM" id="SSF53474">
    <property type="entry name" value="alpha/beta-Hydrolases"/>
    <property type="match status" value="1"/>
</dbReference>
<feature type="transmembrane region" description="Helical" evidence="1">
    <location>
        <begin position="12"/>
        <end position="30"/>
    </location>
</feature>
<name>A0A238U829_9FLAO</name>
<evidence type="ECO:0000313" key="3">
    <source>
        <dbReference type="EMBL" id="SNR15252.1"/>
    </source>
</evidence>
<dbReference type="Proteomes" id="UP000215214">
    <property type="component" value="Chromosome TJEJU"/>
</dbReference>
<evidence type="ECO:0000256" key="1">
    <source>
        <dbReference type="SAM" id="Phobius"/>
    </source>
</evidence>
<accession>A0A238U829</accession>
<dbReference type="Pfam" id="PF12146">
    <property type="entry name" value="Hydrolase_4"/>
    <property type="match status" value="1"/>
</dbReference>
<sequence>MKRVSLLILIKRILISIILIILIFITYVRFNRTLDSYIYHVNVDKVKFTSKFEHNEYYLELKDQTTIHSALFKPKTSYTKATIFHHLGNAMTLNNAQLMYESLLNSGYQIFAYERRGFSESSGKANNSKTLKNDALEVFDQFKNLKDVKGTPIIIWGVSMGGIFATTNAVERASDIKGLIIESAFSSFSDVAKHYANEINLENYRWLIPILLNNDFPTYEEIQQFHKSTVIIHSTEDQIIPFKFAEKIYGSSNKKNTFFWKIKGSHIKGIFDYKDQYLKKFDDILTN</sequence>
<keyword evidence="1" id="KW-0812">Transmembrane</keyword>
<feature type="domain" description="Serine aminopeptidase S33" evidence="2">
    <location>
        <begin position="83"/>
        <end position="187"/>
    </location>
</feature>
<dbReference type="RefSeq" id="WP_095070840.1">
    <property type="nucleotide sequence ID" value="NZ_LT899436.1"/>
</dbReference>
<evidence type="ECO:0000259" key="2">
    <source>
        <dbReference type="Pfam" id="PF12146"/>
    </source>
</evidence>
<proteinExistence type="predicted"/>
<dbReference type="PANTHER" id="PTHR12277:SF81">
    <property type="entry name" value="PROTEIN ABHD13"/>
    <property type="match status" value="1"/>
</dbReference>
<dbReference type="OrthoDB" id="9777090at2"/>
<reference evidence="3 4" key="1">
    <citation type="submission" date="2017-07" db="EMBL/GenBank/DDBJ databases">
        <authorList>
            <person name="Sun Z.S."/>
            <person name="Albrecht U."/>
            <person name="Echele G."/>
            <person name="Lee C.C."/>
        </authorList>
    </citation>
    <scope>NUCLEOTIDE SEQUENCE [LARGE SCALE GENOMIC DNA]</scope>
    <source>
        <strain evidence="4">type strain: KCTC 22618</strain>
    </source>
</reference>
<dbReference type="AlphaFoldDB" id="A0A238U829"/>
<gene>
    <name evidence="3" type="ORF">TJEJU_1522</name>
</gene>
<dbReference type="EMBL" id="LT899436">
    <property type="protein sequence ID" value="SNR15252.1"/>
    <property type="molecule type" value="Genomic_DNA"/>
</dbReference>
<keyword evidence="4" id="KW-1185">Reference proteome</keyword>